<name>A0ABM9AZI7_9BACT</name>
<accession>A0ABM9AZI7</accession>
<gene>
    <name evidence="1" type="ORF">LEM8419_01426</name>
</gene>
<comment type="caution">
    <text evidence="1">The sequence shown here is derived from an EMBL/GenBank/DDBJ whole genome shotgun (WGS) entry which is preliminary data.</text>
</comment>
<dbReference type="EMBL" id="CAKLPZ010000001">
    <property type="protein sequence ID" value="CAH1000275.1"/>
    <property type="molecule type" value="Genomic_DNA"/>
</dbReference>
<keyword evidence="2" id="KW-1185">Reference proteome</keyword>
<sequence>MRELSELIALLGPDFSIERPNDSIDPNVVDLFHLLHRPDPACGDAIAAHFELDPSSTALCALREDLQLRLLDAVTSVHRPGAADNRRDRDFSYVWKLITVAKQLRKHIASEVLLPYLEEAFRMAEDLEFVEAAYTSATMLRRQYANRRFDAEKYQYYRERAAHHQDVSRAYQDIVAVVNELFYLRNTQAAEQEIRTLALKAHRRFAPCIEAYDVTMVSYLVYLLELNVHLVDSAYPAVIEVATTALRYLAQRPRALPTMYQVFEANLAMAYAQINDYTNGMTFARRMLNKTSAGEHNYFKVYELMLILALRAGRFQTAYEIYHSMDTEVMESNMVSYYRETFRILEAYLYLLVSMEQIVPEAGDLTFQRFRIARFINSFEHASSEKSHRNVHLLIIQLVDQVIRQQHQKSALTLEAVAKYAQRYLNGKGYERLRYFLKALAQLSTQGYHRAAVERHTEKHITALKRYSLETSTLEYYMEVIPFELLWSLLLDQLGYKRIRMRRG</sequence>
<evidence type="ECO:0000313" key="2">
    <source>
        <dbReference type="Proteomes" id="UP000837803"/>
    </source>
</evidence>
<reference evidence="1" key="1">
    <citation type="submission" date="2021-12" db="EMBL/GenBank/DDBJ databases">
        <authorList>
            <person name="Rodrigo-Torres L."/>
            <person name="Arahal R. D."/>
            <person name="Lucena T."/>
        </authorList>
    </citation>
    <scope>NUCLEOTIDE SEQUENCE</scope>
    <source>
        <strain evidence="1">CECT 8419</strain>
    </source>
</reference>
<evidence type="ECO:0000313" key="1">
    <source>
        <dbReference type="EMBL" id="CAH1000275.1"/>
    </source>
</evidence>
<dbReference type="Proteomes" id="UP000837803">
    <property type="component" value="Unassembled WGS sequence"/>
</dbReference>
<protein>
    <submittedName>
        <fullName evidence="1">Uncharacterized protein</fullName>
    </submittedName>
</protein>
<organism evidence="1 2">
    <name type="scientific">Neolewinella maritima</name>
    <dbReference type="NCBI Taxonomy" id="1383882"/>
    <lineage>
        <taxon>Bacteria</taxon>
        <taxon>Pseudomonadati</taxon>
        <taxon>Bacteroidota</taxon>
        <taxon>Saprospiria</taxon>
        <taxon>Saprospirales</taxon>
        <taxon>Lewinellaceae</taxon>
        <taxon>Neolewinella</taxon>
    </lineage>
</organism>
<proteinExistence type="predicted"/>
<dbReference type="RefSeq" id="WP_238750328.1">
    <property type="nucleotide sequence ID" value="NZ_CAKLPZ010000001.1"/>
</dbReference>